<dbReference type="AlphaFoldDB" id="A0A0F8DCT6"/>
<organism evidence="2 3">
    <name type="scientific">Ceratocystis fimbriata f. sp. platani</name>
    <dbReference type="NCBI Taxonomy" id="88771"/>
    <lineage>
        <taxon>Eukaryota</taxon>
        <taxon>Fungi</taxon>
        <taxon>Dikarya</taxon>
        <taxon>Ascomycota</taxon>
        <taxon>Pezizomycotina</taxon>
        <taxon>Sordariomycetes</taxon>
        <taxon>Hypocreomycetidae</taxon>
        <taxon>Microascales</taxon>
        <taxon>Ceratocystidaceae</taxon>
        <taxon>Ceratocystis</taxon>
    </lineage>
</organism>
<dbReference type="OrthoDB" id="5415867at2759"/>
<feature type="signal peptide" evidence="1">
    <location>
        <begin position="1"/>
        <end position="20"/>
    </location>
</feature>
<evidence type="ECO:0000313" key="3">
    <source>
        <dbReference type="Proteomes" id="UP000034841"/>
    </source>
</evidence>
<proteinExistence type="predicted"/>
<name>A0A0F8DCT6_CERFI</name>
<accession>A0A0F8DCT6</accession>
<sequence length="176" mass="19122">MQFKLASSLMLAVATTSVLAAPSTEIQEPAKIVVKLSAYGFQPPNIEAKVGDLIEFHFGEGTSSVVQSDFENPCKALKNGFSSGAFNVETTKTHENEDPHVFVVPVTSTDPIAFYNGFKNQCYGYGIVGVINGQKDTEQSHDKLRAKAFESFGISENPNLVHGGIIEANPKYDEFE</sequence>
<reference evidence="2 3" key="1">
    <citation type="submission" date="2015-04" db="EMBL/GenBank/DDBJ databases">
        <title>Genome sequence of Ceratocystis platani, a major pathogen of plane trees.</title>
        <authorList>
            <person name="Belbahri L."/>
        </authorList>
    </citation>
    <scope>NUCLEOTIDE SEQUENCE [LARGE SCALE GENOMIC DNA]</scope>
    <source>
        <strain evidence="2 3">CFO</strain>
    </source>
</reference>
<dbReference type="Gene3D" id="2.60.40.420">
    <property type="entry name" value="Cupredoxins - blue copper proteins"/>
    <property type="match status" value="1"/>
</dbReference>
<gene>
    <name evidence="2" type="ORF">CFO_g3818</name>
</gene>
<dbReference type="InterPro" id="IPR008972">
    <property type="entry name" value="Cupredoxin"/>
</dbReference>
<dbReference type="Proteomes" id="UP000034841">
    <property type="component" value="Unassembled WGS sequence"/>
</dbReference>
<dbReference type="PANTHER" id="PTHR34883">
    <property type="entry name" value="SERINE-RICH PROTEIN, PUTATIVE-RELATED-RELATED"/>
    <property type="match status" value="1"/>
</dbReference>
<evidence type="ECO:0000256" key="1">
    <source>
        <dbReference type="SAM" id="SignalP"/>
    </source>
</evidence>
<keyword evidence="1" id="KW-0732">Signal</keyword>
<dbReference type="SUPFAM" id="SSF49503">
    <property type="entry name" value="Cupredoxins"/>
    <property type="match status" value="1"/>
</dbReference>
<protein>
    <recommendedName>
        <fullName evidence="4">Extracellular serine-rich protein</fullName>
    </recommendedName>
</protein>
<evidence type="ECO:0008006" key="4">
    <source>
        <dbReference type="Google" id="ProtNLM"/>
    </source>
</evidence>
<dbReference type="PANTHER" id="PTHR34883:SF15">
    <property type="entry name" value="EXTRACELLULAR SERINE-RICH PROTEIN"/>
    <property type="match status" value="1"/>
</dbReference>
<keyword evidence="3" id="KW-1185">Reference proteome</keyword>
<dbReference type="EMBL" id="LBBL01000205">
    <property type="protein sequence ID" value="KKF93824.1"/>
    <property type="molecule type" value="Genomic_DNA"/>
</dbReference>
<dbReference type="InterPro" id="IPR052953">
    <property type="entry name" value="Ser-rich/MCO-related"/>
</dbReference>
<comment type="caution">
    <text evidence="2">The sequence shown here is derived from an EMBL/GenBank/DDBJ whole genome shotgun (WGS) entry which is preliminary data.</text>
</comment>
<evidence type="ECO:0000313" key="2">
    <source>
        <dbReference type="EMBL" id="KKF93824.1"/>
    </source>
</evidence>
<feature type="chain" id="PRO_5002528406" description="Extracellular serine-rich protein" evidence="1">
    <location>
        <begin position="21"/>
        <end position="176"/>
    </location>
</feature>